<dbReference type="InterPro" id="IPR001356">
    <property type="entry name" value="HD"/>
</dbReference>
<dbReference type="PRINTS" id="PR00024">
    <property type="entry name" value="HOMEOBOX"/>
</dbReference>
<keyword evidence="3 6" id="KW-0238">DNA-binding</keyword>
<feature type="compositionally biased region" description="Polar residues" evidence="8">
    <location>
        <begin position="325"/>
        <end position="335"/>
    </location>
</feature>
<feature type="domain" description="Homeobox" evidence="9">
    <location>
        <begin position="218"/>
        <end position="278"/>
    </location>
</feature>
<comment type="similarity">
    <text evidence="1">Belongs to the distal-less homeobox family.</text>
</comment>
<evidence type="ECO:0000256" key="4">
    <source>
        <dbReference type="ARBA" id="ARBA00023155"/>
    </source>
</evidence>
<dbReference type="PRINTS" id="PR00031">
    <property type="entry name" value="HTHREPRESSR"/>
</dbReference>
<dbReference type="InterPro" id="IPR022135">
    <property type="entry name" value="Distal-less_N"/>
</dbReference>
<dbReference type="SUPFAM" id="SSF46689">
    <property type="entry name" value="Homeodomain-like"/>
    <property type="match status" value="1"/>
</dbReference>
<dbReference type="SMART" id="SM00389">
    <property type="entry name" value="HOX"/>
    <property type="match status" value="1"/>
</dbReference>
<feature type="region of interest" description="Disordered" evidence="8">
    <location>
        <begin position="403"/>
        <end position="459"/>
    </location>
</feature>
<dbReference type="Proteomes" id="UP001474421">
    <property type="component" value="Unassembled WGS sequence"/>
</dbReference>
<dbReference type="GO" id="GO:0000981">
    <property type="term" value="F:DNA-binding transcription factor activity, RNA polymerase II-specific"/>
    <property type="evidence" value="ECO:0007669"/>
    <property type="project" value="InterPro"/>
</dbReference>
<dbReference type="Pfam" id="PF00046">
    <property type="entry name" value="Homeodomain"/>
    <property type="match status" value="1"/>
</dbReference>
<feature type="region of interest" description="Disordered" evidence="8">
    <location>
        <begin position="281"/>
        <end position="335"/>
    </location>
</feature>
<dbReference type="PROSITE" id="PS50071">
    <property type="entry name" value="HOMEOBOX_2"/>
    <property type="match status" value="1"/>
</dbReference>
<dbReference type="GO" id="GO:0048646">
    <property type="term" value="P:anatomical structure formation involved in morphogenesis"/>
    <property type="evidence" value="ECO:0007669"/>
    <property type="project" value="TreeGrafter"/>
</dbReference>
<dbReference type="PANTHER" id="PTHR24327">
    <property type="entry name" value="HOMEOBOX PROTEIN"/>
    <property type="match status" value="1"/>
</dbReference>
<feature type="compositionally biased region" description="Polar residues" evidence="8">
    <location>
        <begin position="117"/>
        <end position="126"/>
    </location>
</feature>
<organism evidence="10 11">
    <name type="scientific">Crotalus adamanteus</name>
    <name type="common">Eastern diamondback rattlesnake</name>
    <dbReference type="NCBI Taxonomy" id="8729"/>
    <lineage>
        <taxon>Eukaryota</taxon>
        <taxon>Metazoa</taxon>
        <taxon>Chordata</taxon>
        <taxon>Craniata</taxon>
        <taxon>Vertebrata</taxon>
        <taxon>Euteleostomi</taxon>
        <taxon>Lepidosauria</taxon>
        <taxon>Squamata</taxon>
        <taxon>Bifurcata</taxon>
        <taxon>Unidentata</taxon>
        <taxon>Episquamata</taxon>
        <taxon>Toxicofera</taxon>
        <taxon>Serpentes</taxon>
        <taxon>Colubroidea</taxon>
        <taxon>Viperidae</taxon>
        <taxon>Crotalinae</taxon>
        <taxon>Crotalus</taxon>
    </lineage>
</organism>
<dbReference type="GO" id="GO:0030154">
    <property type="term" value="P:cell differentiation"/>
    <property type="evidence" value="ECO:0007669"/>
    <property type="project" value="TreeGrafter"/>
</dbReference>
<protein>
    <submittedName>
        <fullName evidence="10">Homeobox protein DLX-5</fullName>
    </submittedName>
</protein>
<dbReference type="InterPro" id="IPR017970">
    <property type="entry name" value="Homeobox_CS"/>
</dbReference>
<keyword evidence="2" id="KW-0217">Developmental protein</keyword>
<sequence length="498" mass="54020">MGCKAQNPEIMSAIKDLTKPLRSLRAVCQSYNQLQRAPSRRRRRLPLSLPPSLPRSPRYGCLEDLAARTPLACHPACQPTMTGVFDRRVPTIRSSDFQSPFPSSATAATMHHPPQESPTLPESSATDPDFYSSPGSAPHGYASPSSASYGKALHPYQYPYQGMSGTAANYPAKAYAEYSYASPYHQYGGSYSRAPSTASQPEKEVAEPEVRMVNGKPKKVRKPRTIYSSFQLAALQRRFQKTQYLALPERAELAASLGLTQTQVKIWFQNKRSKIKKIMKNGEMPPEHSPSASDPMACNSPQSPAVWESQGTARSLSHHAHAHGATSNPSPASTYLENSSSWYSGANTLNGHLQPHGSLQHSLVLAPPSLLFQATLGQPQGAGGRRTGRRAFLWVLNGSRAAPQGLPKEAQTGESESPQPPPALISTQEIPTPTRHPLAHPPRAFRALPGRGKQGHALSRRCTTVQLGKFSVGSARLAAPPPLGHVGAIAPCFWRARE</sequence>
<evidence type="ECO:0000256" key="3">
    <source>
        <dbReference type="ARBA" id="ARBA00023125"/>
    </source>
</evidence>
<keyword evidence="5 6" id="KW-0539">Nucleus</keyword>
<feature type="region of interest" description="Disordered" evidence="8">
    <location>
        <begin position="93"/>
        <end position="146"/>
    </location>
</feature>
<keyword evidence="11" id="KW-1185">Reference proteome</keyword>
<dbReference type="GO" id="GO:0005634">
    <property type="term" value="C:nucleus"/>
    <property type="evidence" value="ECO:0007669"/>
    <property type="project" value="UniProtKB-SubCell"/>
</dbReference>
<feature type="compositionally biased region" description="Polar residues" evidence="8">
    <location>
        <begin position="299"/>
        <end position="315"/>
    </location>
</feature>
<dbReference type="Pfam" id="PF12413">
    <property type="entry name" value="DLL_N"/>
    <property type="match status" value="1"/>
</dbReference>
<dbReference type="CDD" id="cd00086">
    <property type="entry name" value="homeodomain"/>
    <property type="match status" value="1"/>
</dbReference>
<evidence type="ECO:0000256" key="5">
    <source>
        <dbReference type="ARBA" id="ARBA00023242"/>
    </source>
</evidence>
<evidence type="ECO:0000313" key="11">
    <source>
        <dbReference type="Proteomes" id="UP001474421"/>
    </source>
</evidence>
<evidence type="ECO:0000256" key="7">
    <source>
        <dbReference type="RuleBase" id="RU000682"/>
    </source>
</evidence>
<dbReference type="PROSITE" id="PS00027">
    <property type="entry name" value="HOMEOBOX_1"/>
    <property type="match status" value="1"/>
</dbReference>
<dbReference type="InterPro" id="IPR050460">
    <property type="entry name" value="Distal-less_Homeobox_TF"/>
</dbReference>
<comment type="caution">
    <text evidence="10">The sequence shown here is derived from an EMBL/GenBank/DDBJ whole genome shotgun (WGS) entry which is preliminary data.</text>
</comment>
<evidence type="ECO:0000256" key="2">
    <source>
        <dbReference type="ARBA" id="ARBA00022473"/>
    </source>
</evidence>
<evidence type="ECO:0000256" key="1">
    <source>
        <dbReference type="ARBA" id="ARBA00007916"/>
    </source>
</evidence>
<evidence type="ECO:0000256" key="6">
    <source>
        <dbReference type="PROSITE-ProRule" id="PRU00108"/>
    </source>
</evidence>
<gene>
    <name evidence="10" type="ORF">NXF25_019630</name>
</gene>
<evidence type="ECO:0000259" key="9">
    <source>
        <dbReference type="PROSITE" id="PS50071"/>
    </source>
</evidence>
<comment type="subcellular location">
    <subcellularLocation>
        <location evidence="6 7">Nucleus</location>
    </subcellularLocation>
</comment>
<dbReference type="InterPro" id="IPR009057">
    <property type="entry name" value="Homeodomain-like_sf"/>
</dbReference>
<dbReference type="InterPro" id="IPR000047">
    <property type="entry name" value="HTH_motif"/>
</dbReference>
<keyword evidence="4 6" id="KW-0371">Homeobox</keyword>
<dbReference type="GO" id="GO:0000978">
    <property type="term" value="F:RNA polymerase II cis-regulatory region sequence-specific DNA binding"/>
    <property type="evidence" value="ECO:0007669"/>
    <property type="project" value="TreeGrafter"/>
</dbReference>
<feature type="DNA-binding region" description="Homeobox" evidence="6">
    <location>
        <begin position="220"/>
        <end position="279"/>
    </location>
</feature>
<accession>A0AAW1B2M3</accession>
<dbReference type="AlphaFoldDB" id="A0AAW1B2M3"/>
<reference evidence="10 11" key="1">
    <citation type="journal article" date="2024" name="Proc. Natl. Acad. Sci. U.S.A.">
        <title>The genetic regulatory architecture and epigenomic basis for age-related changes in rattlesnake venom.</title>
        <authorList>
            <person name="Hogan M.P."/>
            <person name="Holding M.L."/>
            <person name="Nystrom G.S."/>
            <person name="Colston T.J."/>
            <person name="Bartlett D.A."/>
            <person name="Mason A.J."/>
            <person name="Ellsworth S.A."/>
            <person name="Rautsaw R.M."/>
            <person name="Lawrence K.C."/>
            <person name="Strickland J.L."/>
            <person name="He B."/>
            <person name="Fraser P."/>
            <person name="Margres M.J."/>
            <person name="Gilbert D.M."/>
            <person name="Gibbs H.L."/>
            <person name="Parkinson C.L."/>
            <person name="Rokyta D.R."/>
        </authorList>
    </citation>
    <scope>NUCLEOTIDE SEQUENCE [LARGE SCALE GENOMIC DNA]</scope>
    <source>
        <strain evidence="10">DRR0105</strain>
    </source>
</reference>
<dbReference type="EMBL" id="JAOTOJ010000008">
    <property type="protein sequence ID" value="KAK9396269.1"/>
    <property type="molecule type" value="Genomic_DNA"/>
</dbReference>
<dbReference type="PANTHER" id="PTHR24327:SF31">
    <property type="entry name" value="HOMEOBOX PROTEIN DLX-5"/>
    <property type="match status" value="1"/>
</dbReference>
<feature type="compositionally biased region" description="Polar residues" evidence="8">
    <location>
        <begin position="93"/>
        <end position="107"/>
    </location>
</feature>
<name>A0AAW1B2M3_CROAD</name>
<dbReference type="Gene3D" id="1.10.10.60">
    <property type="entry name" value="Homeodomain-like"/>
    <property type="match status" value="1"/>
</dbReference>
<evidence type="ECO:0000256" key="8">
    <source>
        <dbReference type="SAM" id="MobiDB-lite"/>
    </source>
</evidence>
<dbReference type="InterPro" id="IPR020479">
    <property type="entry name" value="HD_metazoa"/>
</dbReference>
<evidence type="ECO:0000313" key="10">
    <source>
        <dbReference type="EMBL" id="KAK9396269.1"/>
    </source>
</evidence>
<dbReference type="FunFam" id="1.10.10.60:FF:000048">
    <property type="entry name" value="Distal-less homeobox 2"/>
    <property type="match status" value="1"/>
</dbReference>
<proteinExistence type="inferred from homology"/>